<evidence type="ECO:0000313" key="7">
    <source>
        <dbReference type="EMBL" id="SDC42055.1"/>
    </source>
</evidence>
<feature type="domain" description="PDZ" evidence="6">
    <location>
        <begin position="282"/>
        <end position="398"/>
    </location>
</feature>
<name>A0A1G6LH17_9BACI</name>
<evidence type="ECO:0000256" key="2">
    <source>
        <dbReference type="ARBA" id="ARBA00022670"/>
    </source>
</evidence>
<keyword evidence="5" id="KW-1133">Transmembrane helix</keyword>
<dbReference type="InterPro" id="IPR001940">
    <property type="entry name" value="Peptidase_S1C"/>
</dbReference>
<keyword evidence="5" id="KW-0812">Transmembrane</keyword>
<evidence type="ECO:0000256" key="3">
    <source>
        <dbReference type="ARBA" id="ARBA00022801"/>
    </source>
</evidence>
<evidence type="ECO:0000313" key="8">
    <source>
        <dbReference type="Proteomes" id="UP000242949"/>
    </source>
</evidence>
<dbReference type="GO" id="GO:0006508">
    <property type="term" value="P:proteolysis"/>
    <property type="evidence" value="ECO:0007669"/>
    <property type="project" value="UniProtKB-KW"/>
</dbReference>
<organism evidence="7 8">
    <name type="scientific">Pelagirhabdus alkalitolerans</name>
    <dbReference type="NCBI Taxonomy" id="1612202"/>
    <lineage>
        <taxon>Bacteria</taxon>
        <taxon>Bacillati</taxon>
        <taxon>Bacillota</taxon>
        <taxon>Bacilli</taxon>
        <taxon>Bacillales</taxon>
        <taxon>Bacillaceae</taxon>
        <taxon>Pelagirhabdus</taxon>
    </lineage>
</organism>
<dbReference type="SMART" id="SM00228">
    <property type="entry name" value="PDZ"/>
    <property type="match status" value="1"/>
</dbReference>
<dbReference type="Proteomes" id="UP000242949">
    <property type="component" value="Unassembled WGS sequence"/>
</dbReference>
<dbReference type="EMBL" id="FMYI01000008">
    <property type="protein sequence ID" value="SDC42055.1"/>
    <property type="molecule type" value="Genomic_DNA"/>
</dbReference>
<dbReference type="Pfam" id="PF13180">
    <property type="entry name" value="PDZ_2"/>
    <property type="match status" value="1"/>
</dbReference>
<dbReference type="GO" id="GO:0004252">
    <property type="term" value="F:serine-type endopeptidase activity"/>
    <property type="evidence" value="ECO:0007669"/>
    <property type="project" value="InterPro"/>
</dbReference>
<dbReference type="InterPro" id="IPR009003">
    <property type="entry name" value="Peptidase_S1_PA"/>
</dbReference>
<keyword evidence="3" id="KW-0378">Hydrolase</keyword>
<dbReference type="Gene3D" id="2.40.10.10">
    <property type="entry name" value="Trypsin-like serine proteases"/>
    <property type="match status" value="2"/>
</dbReference>
<dbReference type="OrthoDB" id="9758917at2"/>
<dbReference type="InterPro" id="IPR036034">
    <property type="entry name" value="PDZ_sf"/>
</dbReference>
<dbReference type="CDD" id="cd06781">
    <property type="entry name" value="cpPDZ_BsHtra-like"/>
    <property type="match status" value="1"/>
</dbReference>
<keyword evidence="8" id="KW-1185">Reference proteome</keyword>
<protein>
    <submittedName>
        <fullName evidence="7">Serine protease Do</fullName>
    </submittedName>
</protein>
<dbReference type="Gene3D" id="2.30.42.10">
    <property type="match status" value="1"/>
</dbReference>
<evidence type="ECO:0000256" key="4">
    <source>
        <dbReference type="ARBA" id="ARBA00022825"/>
    </source>
</evidence>
<dbReference type="PANTHER" id="PTHR43343:SF3">
    <property type="entry name" value="PROTEASE DO-LIKE 8, CHLOROPLASTIC"/>
    <property type="match status" value="1"/>
</dbReference>
<dbReference type="PANTHER" id="PTHR43343">
    <property type="entry name" value="PEPTIDASE S12"/>
    <property type="match status" value="1"/>
</dbReference>
<dbReference type="PRINTS" id="PR00834">
    <property type="entry name" value="PROTEASES2C"/>
</dbReference>
<accession>A0A1G6LH17</accession>
<dbReference type="SUPFAM" id="SSF50156">
    <property type="entry name" value="PDZ domain-like"/>
    <property type="match status" value="1"/>
</dbReference>
<dbReference type="Pfam" id="PF13365">
    <property type="entry name" value="Trypsin_2"/>
    <property type="match status" value="1"/>
</dbReference>
<feature type="transmembrane region" description="Helical" evidence="5">
    <location>
        <begin position="21"/>
        <end position="47"/>
    </location>
</feature>
<keyword evidence="5" id="KW-0472">Membrane</keyword>
<sequence length="411" mass="44349">MVYYDDGSRKRRRNRFNQTNRGYLLLFLMVGTLVGAFLFAVFLPMMAANNWLPYHVSVEPEPNSQTEPFLDDPSSDALTPVNLDISTQLTSVVENVMPTVVGVETIQSQYPAFWERSGGEGGSGSGVIYSVDDTRAYIVTNHHVIEGARDIDVILETDERIEATLEGSDLFTDLAVLSVDANGIDQAIELGDSTLTKVGEQVIAIGNPLGLNLSGSVTQGIISGTQRAIPQDFSGDGRADWQAEVMQTDAAINPGNSGGALINMSGQLIGINSMKIAQSAVEGIGFAIPIAEAIPVIEELEAEGEVTRAYLGVEAYALSDLPPEEHTNRFNLPTSVEHGVYLQSVEAFSPAAEAGLKADDVITELDGTSVFSIVDLRQHLYQRKQPGDEMTVTFYSEGEQQTVTVELSTQP</sequence>
<comment type="similarity">
    <text evidence="1">Belongs to the peptidase S1C family.</text>
</comment>
<keyword evidence="4" id="KW-0720">Serine protease</keyword>
<dbReference type="SUPFAM" id="SSF50494">
    <property type="entry name" value="Trypsin-like serine proteases"/>
    <property type="match status" value="1"/>
</dbReference>
<proteinExistence type="inferred from homology"/>
<evidence type="ECO:0000259" key="6">
    <source>
        <dbReference type="SMART" id="SM00228"/>
    </source>
</evidence>
<keyword evidence="2 7" id="KW-0645">Protease</keyword>
<reference evidence="8" key="1">
    <citation type="submission" date="2016-09" db="EMBL/GenBank/DDBJ databases">
        <authorList>
            <person name="Varghese N."/>
            <person name="Submissions S."/>
        </authorList>
    </citation>
    <scope>NUCLEOTIDE SEQUENCE [LARGE SCALE GENOMIC DNA]</scope>
    <source>
        <strain evidence="8">S5</strain>
    </source>
</reference>
<dbReference type="InterPro" id="IPR043504">
    <property type="entry name" value="Peptidase_S1_PA_chymotrypsin"/>
</dbReference>
<gene>
    <name evidence="7" type="ORF">SAMN05421734_10867</name>
</gene>
<dbReference type="InterPro" id="IPR051201">
    <property type="entry name" value="Chloro_Bact_Ser_Proteases"/>
</dbReference>
<dbReference type="STRING" id="1612202.SAMN05421734_10867"/>
<evidence type="ECO:0000256" key="1">
    <source>
        <dbReference type="ARBA" id="ARBA00010541"/>
    </source>
</evidence>
<dbReference type="AlphaFoldDB" id="A0A1G6LH17"/>
<evidence type="ECO:0000256" key="5">
    <source>
        <dbReference type="SAM" id="Phobius"/>
    </source>
</evidence>
<dbReference type="RefSeq" id="WP_090796455.1">
    <property type="nucleotide sequence ID" value="NZ_FMYI01000008.1"/>
</dbReference>
<dbReference type="InterPro" id="IPR001478">
    <property type="entry name" value="PDZ"/>
</dbReference>